<dbReference type="GO" id="GO:0006508">
    <property type="term" value="P:proteolysis"/>
    <property type="evidence" value="ECO:0007669"/>
    <property type="project" value="UniProtKB-KW"/>
</dbReference>
<dbReference type="SUPFAM" id="SSF50494">
    <property type="entry name" value="Trypsin-like serine proteases"/>
    <property type="match status" value="1"/>
</dbReference>
<evidence type="ECO:0000256" key="10">
    <source>
        <dbReference type="ARBA" id="ARBA00024195"/>
    </source>
</evidence>
<comment type="similarity">
    <text evidence="10 12">Belongs to the peptidase S1 family. CLIP subfamily.</text>
</comment>
<keyword evidence="3 11" id="KW-0645">Protease</keyword>
<evidence type="ECO:0000313" key="16">
    <source>
        <dbReference type="EMBL" id="KAK6639266.1"/>
    </source>
</evidence>
<reference evidence="16 17" key="1">
    <citation type="submission" date="2023-10" db="EMBL/GenBank/DDBJ databases">
        <title>Genomes of two closely related lineages of the louse Polyplax serrata with different host specificities.</title>
        <authorList>
            <person name="Martinu J."/>
            <person name="Tarabai H."/>
            <person name="Stefka J."/>
            <person name="Hypsa V."/>
        </authorList>
    </citation>
    <scope>NUCLEOTIDE SEQUENCE [LARGE SCALE GENOMIC DNA]</scope>
    <source>
        <strain evidence="16">HR10_N</strain>
    </source>
</reference>
<dbReference type="PROSITE" id="PS50240">
    <property type="entry name" value="TRYPSIN_DOM"/>
    <property type="match status" value="1"/>
</dbReference>
<evidence type="ECO:0000256" key="2">
    <source>
        <dbReference type="ARBA" id="ARBA00022525"/>
    </source>
</evidence>
<feature type="region of interest" description="Disordered" evidence="13">
    <location>
        <begin position="153"/>
        <end position="175"/>
    </location>
</feature>
<dbReference type="PROSITE" id="PS51888">
    <property type="entry name" value="CLIP"/>
    <property type="match status" value="1"/>
</dbReference>
<dbReference type="PANTHER" id="PTHR24252:SF7">
    <property type="entry name" value="HYALIN"/>
    <property type="match status" value="1"/>
</dbReference>
<comment type="caution">
    <text evidence="16">The sequence shown here is derived from an EMBL/GenBank/DDBJ whole genome shotgun (WGS) entry which is preliminary data.</text>
</comment>
<evidence type="ECO:0000259" key="15">
    <source>
        <dbReference type="PROSITE" id="PS51888"/>
    </source>
</evidence>
<evidence type="ECO:0000256" key="7">
    <source>
        <dbReference type="ARBA" id="ARBA00023145"/>
    </source>
</evidence>
<dbReference type="PANTHER" id="PTHR24252">
    <property type="entry name" value="ACROSIN-RELATED"/>
    <property type="match status" value="1"/>
</dbReference>
<dbReference type="GO" id="GO:0004252">
    <property type="term" value="F:serine-type endopeptidase activity"/>
    <property type="evidence" value="ECO:0007669"/>
    <property type="project" value="UniProtKB-UniRule"/>
</dbReference>
<feature type="domain" description="Peptidase S1" evidence="14">
    <location>
        <begin position="211"/>
        <end position="460"/>
    </location>
</feature>
<name>A0AAN8PCT2_POLSC</name>
<evidence type="ECO:0000256" key="12">
    <source>
        <dbReference type="RuleBase" id="RU366078"/>
    </source>
</evidence>
<dbReference type="InterPro" id="IPR001314">
    <property type="entry name" value="Peptidase_S1A"/>
</dbReference>
<dbReference type="InterPro" id="IPR009003">
    <property type="entry name" value="Peptidase_S1_PA"/>
</dbReference>
<dbReference type="AlphaFoldDB" id="A0AAN8PCT2"/>
<keyword evidence="5 11" id="KW-0378">Hydrolase</keyword>
<keyword evidence="2 12" id="KW-0964">Secreted</keyword>
<dbReference type="InterPro" id="IPR018114">
    <property type="entry name" value="TRYPSIN_HIS"/>
</dbReference>
<evidence type="ECO:0000256" key="9">
    <source>
        <dbReference type="ARBA" id="ARBA00023180"/>
    </source>
</evidence>
<dbReference type="InterPro" id="IPR033116">
    <property type="entry name" value="TRYPSIN_SER"/>
</dbReference>
<gene>
    <name evidence="16" type="ORF">RUM43_007538</name>
</gene>
<dbReference type="InterPro" id="IPR043504">
    <property type="entry name" value="Peptidase_S1_PA_chymotrypsin"/>
</dbReference>
<evidence type="ECO:0000256" key="11">
    <source>
        <dbReference type="RuleBase" id="RU363034"/>
    </source>
</evidence>
<dbReference type="Proteomes" id="UP001372834">
    <property type="component" value="Unassembled WGS sequence"/>
</dbReference>
<dbReference type="SMART" id="SM00020">
    <property type="entry name" value="Tryp_SPc"/>
    <property type="match status" value="1"/>
</dbReference>
<evidence type="ECO:0000256" key="4">
    <source>
        <dbReference type="ARBA" id="ARBA00022729"/>
    </source>
</evidence>
<organism evidence="16 17">
    <name type="scientific">Polyplax serrata</name>
    <name type="common">Common mouse louse</name>
    <dbReference type="NCBI Taxonomy" id="468196"/>
    <lineage>
        <taxon>Eukaryota</taxon>
        <taxon>Metazoa</taxon>
        <taxon>Ecdysozoa</taxon>
        <taxon>Arthropoda</taxon>
        <taxon>Hexapoda</taxon>
        <taxon>Insecta</taxon>
        <taxon>Pterygota</taxon>
        <taxon>Neoptera</taxon>
        <taxon>Paraneoptera</taxon>
        <taxon>Psocodea</taxon>
        <taxon>Troctomorpha</taxon>
        <taxon>Phthiraptera</taxon>
        <taxon>Anoplura</taxon>
        <taxon>Polyplacidae</taxon>
        <taxon>Polyplax</taxon>
    </lineage>
</organism>
<dbReference type="GO" id="GO:0005576">
    <property type="term" value="C:extracellular region"/>
    <property type="evidence" value="ECO:0007669"/>
    <property type="project" value="UniProtKB-SubCell"/>
</dbReference>
<evidence type="ECO:0000256" key="5">
    <source>
        <dbReference type="ARBA" id="ARBA00022801"/>
    </source>
</evidence>
<keyword evidence="6 11" id="KW-0720">Serine protease</keyword>
<dbReference type="InterPro" id="IPR022700">
    <property type="entry name" value="CLIP"/>
</dbReference>
<dbReference type="Gene3D" id="3.30.1640.30">
    <property type="match status" value="1"/>
</dbReference>
<evidence type="ECO:0000256" key="6">
    <source>
        <dbReference type="ARBA" id="ARBA00022825"/>
    </source>
</evidence>
<dbReference type="FunFam" id="2.40.10.10:FF:000015">
    <property type="entry name" value="Atrial natriuretic peptide-converting enzyme"/>
    <property type="match status" value="1"/>
</dbReference>
<proteinExistence type="inferred from homology"/>
<comment type="domain">
    <text evidence="12">The clip domain consists of 35-55 residues which are 'knitted' together usually by 3 conserved disulfide bonds forming a clip-like compact structure.</text>
</comment>
<feature type="domain" description="Clip" evidence="15">
    <location>
        <begin position="49"/>
        <end position="102"/>
    </location>
</feature>
<keyword evidence="4" id="KW-0732">Signal</keyword>
<dbReference type="SMART" id="SM00680">
    <property type="entry name" value="CLIP"/>
    <property type="match status" value="1"/>
</dbReference>
<dbReference type="PROSITE" id="PS00134">
    <property type="entry name" value="TRYPSIN_HIS"/>
    <property type="match status" value="1"/>
</dbReference>
<evidence type="ECO:0000313" key="17">
    <source>
        <dbReference type="Proteomes" id="UP001372834"/>
    </source>
</evidence>
<evidence type="ECO:0000256" key="13">
    <source>
        <dbReference type="SAM" id="MobiDB-lite"/>
    </source>
</evidence>
<feature type="compositionally biased region" description="Polar residues" evidence="13">
    <location>
        <begin position="155"/>
        <end position="164"/>
    </location>
</feature>
<keyword evidence="8" id="KW-1015">Disulfide bond</keyword>
<dbReference type="Pfam" id="PF12032">
    <property type="entry name" value="CLIP"/>
    <property type="match status" value="1"/>
</dbReference>
<evidence type="ECO:0000256" key="8">
    <source>
        <dbReference type="ARBA" id="ARBA00023157"/>
    </source>
</evidence>
<evidence type="ECO:0000259" key="14">
    <source>
        <dbReference type="PROSITE" id="PS50240"/>
    </source>
</evidence>
<accession>A0AAN8PCT2</accession>
<dbReference type="InterPro" id="IPR001254">
    <property type="entry name" value="Trypsin_dom"/>
</dbReference>
<dbReference type="InterPro" id="IPR038565">
    <property type="entry name" value="CLIP_sf"/>
</dbReference>
<evidence type="ECO:0000256" key="3">
    <source>
        <dbReference type="ARBA" id="ARBA00022670"/>
    </source>
</evidence>
<dbReference type="PROSITE" id="PS00135">
    <property type="entry name" value="TRYPSIN_SER"/>
    <property type="match status" value="1"/>
</dbReference>
<keyword evidence="9" id="KW-0325">Glycoprotein</keyword>
<dbReference type="Pfam" id="PF00089">
    <property type="entry name" value="Trypsin"/>
    <property type="match status" value="1"/>
</dbReference>
<dbReference type="EMBL" id="JAWJWE010000003">
    <property type="protein sequence ID" value="KAK6639266.1"/>
    <property type="molecule type" value="Genomic_DNA"/>
</dbReference>
<comment type="subcellular location">
    <subcellularLocation>
        <location evidence="1 12">Secreted</location>
    </subcellularLocation>
</comment>
<protein>
    <recommendedName>
        <fullName evidence="12">CLIP domain-containing serine protease</fullName>
        <ecNumber evidence="11">3.4.21.-</ecNumber>
    </recommendedName>
</protein>
<keyword evidence="7" id="KW-0865">Zymogen</keyword>
<sequence length="461" mass="51028">MQKIPQRNLTKGTSSSDGTDILNGVKPVVLLIQIYMPLVRFLDLTQLSKCQTPLGEAGICLGIKQCSSLMELLVKQRHKPEVVNYLRSAVCGYDNLEPKVCCTESIGKPLDDITNFYSNRIISFYQVSMYLVLDIEIDRPVASQPEENLKFPSISDPNVLTKNQTPKPKPVPVSTTTTVKPVITPVIGKNKRSVLPEPGVCGVNTQFNVRVVGGTNASLGAWPWVVALGYKSTKNPRMPAYLCGGSLITDSHILTAAHCVYNRKNLFTVRLGDLNLYRDDDGAHPVEIPIADRIIHPGYNPTTFVNDIAILRMEKPVTFTKLIRPVCLPIEPDLRTKDYVNRKPFIAGWGTLSFNGPSSDVLQQLQVPVVSEGECRRAFEPFKTAVIDSRVVCAGYLRGGKDACKGDSGGPLMDYEFRNKLGVFYQIGVVSYGYKCAEPGFPGVYTRVSKFADWIIDNLYE</sequence>
<dbReference type="PRINTS" id="PR00722">
    <property type="entry name" value="CHYMOTRYPSIN"/>
</dbReference>
<evidence type="ECO:0000256" key="1">
    <source>
        <dbReference type="ARBA" id="ARBA00004613"/>
    </source>
</evidence>
<dbReference type="CDD" id="cd00190">
    <property type="entry name" value="Tryp_SPc"/>
    <property type="match status" value="1"/>
</dbReference>
<dbReference type="EC" id="3.4.21.-" evidence="11"/>
<dbReference type="Gene3D" id="2.40.10.10">
    <property type="entry name" value="Trypsin-like serine proteases"/>
    <property type="match status" value="1"/>
</dbReference>
<dbReference type="FunFam" id="3.30.1640.30:FF:000001">
    <property type="entry name" value="Serine protease 7"/>
    <property type="match status" value="1"/>
</dbReference>